<gene>
    <name evidence="7" type="primary">LOC103510747</name>
</gene>
<feature type="compositionally biased region" description="Acidic residues" evidence="4">
    <location>
        <begin position="264"/>
        <end position="273"/>
    </location>
</feature>
<feature type="compositionally biased region" description="Basic and acidic residues" evidence="4">
    <location>
        <begin position="82"/>
        <end position="94"/>
    </location>
</feature>
<feature type="compositionally biased region" description="Acidic residues" evidence="4">
    <location>
        <begin position="294"/>
        <end position="346"/>
    </location>
</feature>
<organism evidence="6 7">
    <name type="scientific">Diaphorina citri</name>
    <name type="common">Asian citrus psyllid</name>
    <dbReference type="NCBI Taxonomy" id="121845"/>
    <lineage>
        <taxon>Eukaryota</taxon>
        <taxon>Metazoa</taxon>
        <taxon>Ecdysozoa</taxon>
        <taxon>Arthropoda</taxon>
        <taxon>Hexapoda</taxon>
        <taxon>Insecta</taxon>
        <taxon>Pterygota</taxon>
        <taxon>Neoptera</taxon>
        <taxon>Paraneoptera</taxon>
        <taxon>Hemiptera</taxon>
        <taxon>Sternorrhyncha</taxon>
        <taxon>Psylloidea</taxon>
        <taxon>Psyllidae</taxon>
        <taxon>Diaphorininae</taxon>
        <taxon>Diaphorina</taxon>
    </lineage>
</organism>
<evidence type="ECO:0000256" key="4">
    <source>
        <dbReference type="SAM" id="MobiDB-lite"/>
    </source>
</evidence>
<feature type="domain" description="MI" evidence="5">
    <location>
        <begin position="679"/>
        <end position="797"/>
    </location>
</feature>
<dbReference type="InterPro" id="IPR003891">
    <property type="entry name" value="Initiation_fac_eIF4g_MI"/>
</dbReference>
<dbReference type="SMART" id="SM00544">
    <property type="entry name" value="MA3"/>
    <property type="match status" value="1"/>
</dbReference>
<feature type="region of interest" description="Disordered" evidence="4">
    <location>
        <begin position="465"/>
        <end position="489"/>
    </location>
</feature>
<feature type="compositionally biased region" description="Basic and acidic residues" evidence="4">
    <location>
        <begin position="102"/>
        <end position="111"/>
    </location>
</feature>
<reference evidence="7" key="1">
    <citation type="submission" date="2025-08" db="UniProtKB">
        <authorList>
            <consortium name="RefSeq"/>
        </authorList>
    </citation>
    <scope>IDENTIFICATION</scope>
</reference>
<feature type="compositionally biased region" description="Acidic residues" evidence="4">
    <location>
        <begin position="239"/>
        <end position="252"/>
    </location>
</feature>
<feature type="compositionally biased region" description="Basic and acidic residues" evidence="4">
    <location>
        <begin position="418"/>
        <end position="428"/>
    </location>
</feature>
<evidence type="ECO:0000259" key="5">
    <source>
        <dbReference type="PROSITE" id="PS51366"/>
    </source>
</evidence>
<feature type="compositionally biased region" description="Acidic residues" evidence="4">
    <location>
        <begin position="221"/>
        <end position="231"/>
    </location>
</feature>
<dbReference type="GeneID" id="103510747"/>
<dbReference type="SUPFAM" id="SSF48371">
    <property type="entry name" value="ARM repeat"/>
    <property type="match status" value="1"/>
</dbReference>
<evidence type="ECO:0000313" key="6">
    <source>
        <dbReference type="Proteomes" id="UP000079169"/>
    </source>
</evidence>
<evidence type="ECO:0000256" key="1">
    <source>
        <dbReference type="ARBA" id="ARBA00004123"/>
    </source>
</evidence>
<dbReference type="GO" id="GO:0005730">
    <property type="term" value="C:nucleolus"/>
    <property type="evidence" value="ECO:0007669"/>
    <property type="project" value="TreeGrafter"/>
</dbReference>
<dbReference type="GO" id="GO:0042274">
    <property type="term" value="P:ribosomal small subunit biogenesis"/>
    <property type="evidence" value="ECO:0007669"/>
    <property type="project" value="TreeGrafter"/>
</dbReference>
<sequence length="800" mass="91640">MKFKKKFNTNENKIKTRKELRKEKRQEKKQKKNEYFSNRKQSKLQKDSLNKENNENRKQKLQQDIVVNKSENKKQTVKGKTQKGDAKSKNKENEESTLSMLEKQRIREKQAQKSIEANSKAARNKQLLNANREEEKEIRRLEKQLNMNKRKTKKIPSSFVSDGLDYLLELCDSDKRKELSEFESQQAFSDAESDFESDLAQVTGKKSSKGKITKRNKDSEDNSDDDQEDDFSGDKEDFSGDEEDFSGDEDEMSGAAEFSGNEGSDNEDSENESVSENQNDGQDEWEDDSIHESDFDDSDDGFGLEDNSEDESEEEFDNDEQVDSEEGSFDEELEGDEQYDSDDQDSDDKRDSHSKENAKKRKLDAANDCSKSGKKVKFADKVDANEGGKVLSKEERMKHLMGFVEKESKGKLGKGKKEKPEKEEKLSKEERMKKLIGFVEKESQGKPGKEKTLSREDRMKQLLGFVNSEEGKEGESGGEGGGSGEDDGTWEDIYGRLRENWGKRVFCQTKATRYIPPHLRAAQSSNSESLVLLKRQLKGLLNRLTENNIKSIGSNVEQLYTQHSRHDMNETLLGLMRESLLSETLSPEKMMMEHVMLVTVLHANVGEVIEFTELGKPQVHLVRQIFLSLLLLRDEETLRSVFGKIAKAPELLGLREGLHLFLVTFVLKRLDGDVGSEGERMKRNAGLVQEMLAPRYLDAYEKLLKLGVRTEQSDDIVNVIVHCLLNEKQYNPYYTHLTQHFISSNRRYRMLVQYSVWDKFKLLGEMRPTQIVNLAKFLSALFIQHALPLSILKVSISCTG</sequence>
<dbReference type="Proteomes" id="UP000079169">
    <property type="component" value="Unplaced"/>
</dbReference>
<dbReference type="PANTHER" id="PTHR18034:SF4">
    <property type="entry name" value="NUCLEOLAR MIF4G DOMAIN-CONTAINING PROTEIN 1"/>
    <property type="match status" value="1"/>
</dbReference>
<proteinExistence type="inferred from homology"/>
<dbReference type="RefSeq" id="XP_026680520.1">
    <property type="nucleotide sequence ID" value="XM_026824719.1"/>
</dbReference>
<evidence type="ECO:0000313" key="7">
    <source>
        <dbReference type="RefSeq" id="XP_026680520.1"/>
    </source>
</evidence>
<keyword evidence="3" id="KW-0539">Nucleus</keyword>
<comment type="subcellular location">
    <subcellularLocation>
        <location evidence="1">Nucleus</location>
    </subcellularLocation>
</comment>
<dbReference type="GO" id="GO:0003723">
    <property type="term" value="F:RNA binding"/>
    <property type="evidence" value="ECO:0007669"/>
    <property type="project" value="TreeGrafter"/>
</dbReference>
<dbReference type="Gene3D" id="1.25.40.180">
    <property type="match status" value="1"/>
</dbReference>
<feature type="compositionally biased region" description="Basic and acidic residues" evidence="4">
    <location>
        <begin position="377"/>
        <end position="410"/>
    </location>
</feature>
<feature type="compositionally biased region" description="Basic and acidic residues" evidence="4">
    <location>
        <begin position="347"/>
        <end position="357"/>
    </location>
</feature>
<dbReference type="InterPro" id="IPR016024">
    <property type="entry name" value="ARM-type_fold"/>
</dbReference>
<accession>A0A3Q0J1E4</accession>
<dbReference type="PROSITE" id="PS51366">
    <property type="entry name" value="MI"/>
    <property type="match status" value="1"/>
</dbReference>
<comment type="similarity">
    <text evidence="2">Belongs to the CWC22 family.</text>
</comment>
<keyword evidence="6" id="KW-1185">Reference proteome</keyword>
<dbReference type="STRING" id="121845.A0A3Q0J1E4"/>
<feature type="region of interest" description="Disordered" evidence="4">
    <location>
        <begin position="179"/>
        <end position="428"/>
    </location>
</feature>
<dbReference type="Pfam" id="PF02847">
    <property type="entry name" value="MA3"/>
    <property type="match status" value="1"/>
</dbReference>
<dbReference type="InterPro" id="IPR050781">
    <property type="entry name" value="CWC22_splicing_factor"/>
</dbReference>
<name>A0A3Q0J1E4_DIACI</name>
<feature type="compositionally biased region" description="Basic and acidic residues" evidence="4">
    <location>
        <begin position="44"/>
        <end position="58"/>
    </location>
</feature>
<feature type="region of interest" description="Disordered" evidence="4">
    <location>
        <begin position="1"/>
        <end position="135"/>
    </location>
</feature>
<protein>
    <submittedName>
        <fullName evidence="7">Nucleolar MIF4G domain-containing protein 1-like</fullName>
    </submittedName>
</protein>
<dbReference type="AlphaFoldDB" id="A0A3Q0J1E4"/>
<evidence type="ECO:0000256" key="3">
    <source>
        <dbReference type="ARBA" id="ARBA00023242"/>
    </source>
</evidence>
<dbReference type="PANTHER" id="PTHR18034">
    <property type="entry name" value="CELL CYCLE CONTROL PROTEIN CWF22-RELATED"/>
    <property type="match status" value="1"/>
</dbReference>
<dbReference type="PaxDb" id="121845-A0A3Q0J1E4"/>
<evidence type="ECO:0000256" key="2">
    <source>
        <dbReference type="ARBA" id="ARBA00006856"/>
    </source>
</evidence>
<dbReference type="KEGG" id="dci:103510747"/>